<evidence type="ECO:0000256" key="5">
    <source>
        <dbReference type="ARBA" id="ARBA00022723"/>
    </source>
</evidence>
<evidence type="ECO:0000256" key="3">
    <source>
        <dbReference type="ARBA" id="ARBA00022694"/>
    </source>
</evidence>
<dbReference type="InterPro" id="IPR032828">
    <property type="entry name" value="PolyA_RNA-bd"/>
</dbReference>
<sequence>MQNTTMIELPERVKEILDTIMEAGYEAYAVGGCIRDSILGRKPNDWDITTSASPYEIKELFRRTVDTGIQHGTVTVMMDKEGFEVTTYRIDGDYKDGRHPSEVTFTASLKEDLRRRDFTINAMAYNEQNGLVDIFGGMHDIADGVIRCVGEPRERFSEDALRIMRAVRFSAQLGYQIEEKTKAAIKELAPTLKKISAERIQVELVKLVTSKHPEELLTAYETGITSVILPEFDLCMETEQHNPHHLYNVGMHTIHAMEVIPADKVLRLAMLFHDMGKPVCRETDERGIDHFHGHPQVSEEITGKVLRRLKFDNDTVYMVKKLVRCHDQYIPADERGVRRAMWRVGEDAFPLLLQVKKADMEAQSTFLIEEKEKNLQAVGRIYQEILEKKQCVSLKTLAVNGKDLMDEAGYVPGKELGTILQELLHLVIEEPELNDKGTLLKEARQRRNR</sequence>
<proteinExistence type="inferred from homology"/>
<dbReference type="EC" id="2.7.7.72" evidence="13"/>
<dbReference type="Pfam" id="PF12627">
    <property type="entry name" value="PolyA_pol_RNAbd"/>
    <property type="match status" value="1"/>
</dbReference>
<dbReference type="Proteomes" id="UP001652432">
    <property type="component" value="Unassembled WGS sequence"/>
</dbReference>
<keyword evidence="5" id="KW-0479">Metal-binding</keyword>
<dbReference type="CDD" id="cd00077">
    <property type="entry name" value="HDc"/>
    <property type="match status" value="1"/>
</dbReference>
<keyword evidence="2 9" id="KW-0808">Transferase</keyword>
<keyword evidence="7" id="KW-0460">Magnesium</keyword>
<feature type="domain" description="Poly A polymerase head" evidence="10">
    <location>
        <begin position="27"/>
        <end position="147"/>
    </location>
</feature>
<feature type="domain" description="CCA-adding enzyme C-terminal" evidence="12">
    <location>
        <begin position="297"/>
        <end position="442"/>
    </location>
</feature>
<dbReference type="RefSeq" id="WP_262574413.1">
    <property type="nucleotide sequence ID" value="NZ_JAOQKJ010000005.1"/>
</dbReference>
<dbReference type="EMBL" id="JAOQKJ010000005">
    <property type="protein sequence ID" value="MCU6744371.1"/>
    <property type="molecule type" value="Genomic_DNA"/>
</dbReference>
<evidence type="ECO:0000256" key="7">
    <source>
        <dbReference type="ARBA" id="ARBA00022842"/>
    </source>
</evidence>
<dbReference type="InterPro" id="IPR003607">
    <property type="entry name" value="HD/PDEase_dom"/>
</dbReference>
<dbReference type="Pfam" id="PF13735">
    <property type="entry name" value="tRNA_NucTran2_2"/>
    <property type="match status" value="1"/>
</dbReference>
<feature type="domain" description="tRNA nucleotidyltransferase/poly(A) polymerase RNA and SrmB- binding" evidence="11">
    <location>
        <begin position="174"/>
        <end position="233"/>
    </location>
</feature>
<evidence type="ECO:0000313" key="13">
    <source>
        <dbReference type="EMBL" id="MCU6744371.1"/>
    </source>
</evidence>
<keyword evidence="14" id="KW-1185">Reference proteome</keyword>
<dbReference type="Gene3D" id="1.10.246.80">
    <property type="match status" value="1"/>
</dbReference>
<dbReference type="InterPro" id="IPR043519">
    <property type="entry name" value="NT_sf"/>
</dbReference>
<protein>
    <submittedName>
        <fullName evidence="13">CCA tRNA nucleotidyltransferase</fullName>
        <ecNumber evidence="13">2.7.7.72</ecNumber>
    </submittedName>
</protein>
<dbReference type="Pfam" id="PF01743">
    <property type="entry name" value="PolyA_pol"/>
    <property type="match status" value="1"/>
</dbReference>
<dbReference type="NCBIfam" id="NF009814">
    <property type="entry name" value="PRK13299.1"/>
    <property type="match status" value="1"/>
</dbReference>
<reference evidence="13 14" key="1">
    <citation type="journal article" date="2021" name="ISME Commun">
        <title>Automated analysis of genomic sequences facilitates high-throughput and comprehensive description of bacteria.</title>
        <authorList>
            <person name="Hitch T.C.A."/>
        </authorList>
    </citation>
    <scope>NUCLEOTIDE SEQUENCE [LARGE SCALE GENOMIC DNA]</scope>
    <source>
        <strain evidence="13 14">Sanger_18</strain>
    </source>
</reference>
<dbReference type="Gene3D" id="3.30.460.10">
    <property type="entry name" value="Beta Polymerase, domain 2"/>
    <property type="match status" value="1"/>
</dbReference>
<dbReference type="SUPFAM" id="SSF81301">
    <property type="entry name" value="Nucleotidyltransferase"/>
    <property type="match status" value="1"/>
</dbReference>
<evidence type="ECO:0000313" key="14">
    <source>
        <dbReference type="Proteomes" id="UP001652432"/>
    </source>
</evidence>
<evidence type="ECO:0000256" key="2">
    <source>
        <dbReference type="ARBA" id="ARBA00022679"/>
    </source>
</evidence>
<evidence type="ECO:0000256" key="1">
    <source>
        <dbReference type="ARBA" id="ARBA00001946"/>
    </source>
</evidence>
<dbReference type="PANTHER" id="PTHR46173">
    <property type="entry name" value="CCA TRNA NUCLEOTIDYLTRANSFERASE 1, MITOCHONDRIAL"/>
    <property type="match status" value="1"/>
</dbReference>
<name>A0ABT2T3B1_9FIRM</name>
<keyword evidence="6" id="KW-0547">Nucleotide-binding</keyword>
<evidence type="ECO:0000259" key="11">
    <source>
        <dbReference type="Pfam" id="PF12627"/>
    </source>
</evidence>
<accession>A0ABT2T3B1</accession>
<evidence type="ECO:0000259" key="10">
    <source>
        <dbReference type="Pfam" id="PF01743"/>
    </source>
</evidence>
<gene>
    <name evidence="13" type="ORF">OCV77_07665</name>
</gene>
<dbReference type="InterPro" id="IPR032810">
    <property type="entry name" value="CCA-adding_enz_C"/>
</dbReference>
<dbReference type="Gene3D" id="1.10.3090.10">
    <property type="entry name" value="cca-adding enzyme, domain 2"/>
    <property type="match status" value="1"/>
</dbReference>
<organism evidence="13 14">
    <name type="scientific">Suilimivivens aceti</name>
    <dbReference type="NCBI Taxonomy" id="2981774"/>
    <lineage>
        <taxon>Bacteria</taxon>
        <taxon>Bacillati</taxon>
        <taxon>Bacillota</taxon>
        <taxon>Clostridia</taxon>
        <taxon>Lachnospirales</taxon>
        <taxon>Lachnospiraceae</taxon>
        <taxon>Suilimivivens</taxon>
    </lineage>
</organism>
<keyword evidence="8 9" id="KW-0694">RNA-binding</keyword>
<dbReference type="GO" id="GO:0004810">
    <property type="term" value="F:CCA tRNA nucleotidyltransferase activity"/>
    <property type="evidence" value="ECO:0007669"/>
    <property type="project" value="UniProtKB-EC"/>
</dbReference>
<dbReference type="PANTHER" id="PTHR46173:SF1">
    <property type="entry name" value="CCA TRNA NUCLEOTIDYLTRANSFERASE 1, MITOCHONDRIAL"/>
    <property type="match status" value="1"/>
</dbReference>
<evidence type="ECO:0000256" key="8">
    <source>
        <dbReference type="ARBA" id="ARBA00022884"/>
    </source>
</evidence>
<evidence type="ECO:0000256" key="6">
    <source>
        <dbReference type="ARBA" id="ARBA00022741"/>
    </source>
</evidence>
<comment type="cofactor">
    <cofactor evidence="1">
        <name>Mg(2+)</name>
        <dbReference type="ChEBI" id="CHEBI:18420"/>
    </cofactor>
</comment>
<dbReference type="SUPFAM" id="SSF81891">
    <property type="entry name" value="Poly A polymerase C-terminal region-like"/>
    <property type="match status" value="1"/>
</dbReference>
<comment type="similarity">
    <text evidence="9">Belongs to the tRNA nucleotidyltransferase/poly(A) polymerase family.</text>
</comment>
<evidence type="ECO:0000259" key="12">
    <source>
        <dbReference type="Pfam" id="PF13735"/>
    </source>
</evidence>
<dbReference type="InterPro" id="IPR050264">
    <property type="entry name" value="Bact_CCA-adding_enz_type3_sf"/>
</dbReference>
<evidence type="ECO:0000256" key="9">
    <source>
        <dbReference type="RuleBase" id="RU003953"/>
    </source>
</evidence>
<evidence type="ECO:0000256" key="4">
    <source>
        <dbReference type="ARBA" id="ARBA00022695"/>
    </source>
</evidence>
<dbReference type="CDD" id="cd05398">
    <property type="entry name" value="NT_ClassII-CCAase"/>
    <property type="match status" value="1"/>
</dbReference>
<dbReference type="InterPro" id="IPR002646">
    <property type="entry name" value="PolA_pol_head_dom"/>
</dbReference>
<keyword evidence="4 13" id="KW-0548">Nucleotidyltransferase</keyword>
<keyword evidence="3" id="KW-0819">tRNA processing</keyword>
<comment type="caution">
    <text evidence="13">The sequence shown here is derived from an EMBL/GenBank/DDBJ whole genome shotgun (WGS) entry which is preliminary data.</text>
</comment>